<evidence type="ECO:0000313" key="3">
    <source>
        <dbReference type="EMBL" id="KAH7041227.1"/>
    </source>
</evidence>
<feature type="coiled-coil region" evidence="1">
    <location>
        <begin position="209"/>
        <end position="324"/>
    </location>
</feature>
<dbReference type="PANTHER" id="PTHR37538">
    <property type="entry name" value="BTB DOMAIN-CONTAINING PROTEIN"/>
    <property type="match status" value="1"/>
</dbReference>
<sequence length="371" mass="41682">MIQVAMDGSSSSEHKLPSTTGEAPSPVKMSPYSDVVTLYFADQVLVVHRFVLEKAPKLHDMVSTRTQHRISDISGAAGHILINYLYKGLYEMLPLLEYDRTTAERRINMLQCSFEVYEAARKYQIHDLAKEATIDIEGRTGDLEPSEVLAVLKQACPLPDTSDVWLRGYMRTLLDIAYTSIEAFLASDIMAPENCERTISITEMLLRTMISSTNEKHELERQVREAAEAAEARRKAAEAAEAVEAERMAVEAERMAVEAERMAAEAERMAAEAVLDAIEPELEANPAEQQGLIDDLRAERAQLLKRKEKKGRLLKRDKARLRELDVWLLSTKGEYGIECEPEPESEQPGLQPALEVEPDPWRPAFPEPGNC</sequence>
<keyword evidence="1" id="KW-0175">Coiled coil</keyword>
<name>A0A9P8YJQ8_9PEZI</name>
<gene>
    <name evidence="3" type="ORF">B0I36DRAFT_312401</name>
</gene>
<evidence type="ECO:0008006" key="5">
    <source>
        <dbReference type="Google" id="ProtNLM"/>
    </source>
</evidence>
<proteinExistence type="predicted"/>
<evidence type="ECO:0000256" key="2">
    <source>
        <dbReference type="SAM" id="MobiDB-lite"/>
    </source>
</evidence>
<accession>A0A9P8YJQ8</accession>
<feature type="region of interest" description="Disordered" evidence="2">
    <location>
        <begin position="1"/>
        <end position="26"/>
    </location>
</feature>
<protein>
    <recommendedName>
        <fullName evidence="5">BTB domain-containing protein</fullName>
    </recommendedName>
</protein>
<dbReference type="InterPro" id="IPR011333">
    <property type="entry name" value="SKP1/BTB/POZ_sf"/>
</dbReference>
<dbReference type="Proteomes" id="UP000756346">
    <property type="component" value="Unassembled WGS sequence"/>
</dbReference>
<dbReference type="OrthoDB" id="3594103at2759"/>
<dbReference type="EMBL" id="JAGTJQ010000001">
    <property type="protein sequence ID" value="KAH7041227.1"/>
    <property type="molecule type" value="Genomic_DNA"/>
</dbReference>
<evidence type="ECO:0000313" key="4">
    <source>
        <dbReference type="Proteomes" id="UP000756346"/>
    </source>
</evidence>
<comment type="caution">
    <text evidence="3">The sequence shown here is derived from an EMBL/GenBank/DDBJ whole genome shotgun (WGS) entry which is preliminary data.</text>
</comment>
<dbReference type="GeneID" id="70182049"/>
<organism evidence="3 4">
    <name type="scientific">Microdochium trichocladiopsis</name>
    <dbReference type="NCBI Taxonomy" id="1682393"/>
    <lineage>
        <taxon>Eukaryota</taxon>
        <taxon>Fungi</taxon>
        <taxon>Dikarya</taxon>
        <taxon>Ascomycota</taxon>
        <taxon>Pezizomycotina</taxon>
        <taxon>Sordariomycetes</taxon>
        <taxon>Xylariomycetidae</taxon>
        <taxon>Xylariales</taxon>
        <taxon>Microdochiaceae</taxon>
        <taxon>Microdochium</taxon>
    </lineage>
</organism>
<dbReference type="AlphaFoldDB" id="A0A9P8YJQ8"/>
<reference evidence="3" key="1">
    <citation type="journal article" date="2021" name="Nat. Commun.">
        <title>Genetic determinants of endophytism in the Arabidopsis root mycobiome.</title>
        <authorList>
            <person name="Mesny F."/>
            <person name="Miyauchi S."/>
            <person name="Thiergart T."/>
            <person name="Pickel B."/>
            <person name="Atanasova L."/>
            <person name="Karlsson M."/>
            <person name="Huettel B."/>
            <person name="Barry K.W."/>
            <person name="Haridas S."/>
            <person name="Chen C."/>
            <person name="Bauer D."/>
            <person name="Andreopoulos W."/>
            <person name="Pangilinan J."/>
            <person name="LaButti K."/>
            <person name="Riley R."/>
            <person name="Lipzen A."/>
            <person name="Clum A."/>
            <person name="Drula E."/>
            <person name="Henrissat B."/>
            <person name="Kohler A."/>
            <person name="Grigoriev I.V."/>
            <person name="Martin F.M."/>
            <person name="Hacquard S."/>
        </authorList>
    </citation>
    <scope>NUCLEOTIDE SEQUENCE</scope>
    <source>
        <strain evidence="3">MPI-CAGE-CH-0230</strain>
    </source>
</reference>
<keyword evidence="4" id="KW-1185">Reference proteome</keyword>
<feature type="region of interest" description="Disordered" evidence="2">
    <location>
        <begin position="337"/>
        <end position="371"/>
    </location>
</feature>
<dbReference type="RefSeq" id="XP_046019282.1">
    <property type="nucleotide sequence ID" value="XM_046152503.1"/>
</dbReference>
<evidence type="ECO:0000256" key="1">
    <source>
        <dbReference type="SAM" id="Coils"/>
    </source>
</evidence>
<feature type="compositionally biased region" description="Pro residues" evidence="2">
    <location>
        <begin position="361"/>
        <end position="371"/>
    </location>
</feature>
<dbReference type="PANTHER" id="PTHR37538:SF4">
    <property type="entry name" value="PITSLRE SERINE_THREONINE-PROTEIN KINASE CDC2L1"/>
    <property type="match status" value="1"/>
</dbReference>
<dbReference type="Gene3D" id="3.30.710.10">
    <property type="entry name" value="Potassium Channel Kv1.1, Chain A"/>
    <property type="match status" value="1"/>
</dbReference>